<accession>A0ABU9D4J8</accession>
<organism evidence="1 2">
    <name type="scientific">Thermithiobacillus plumbiphilus</name>
    <dbReference type="NCBI Taxonomy" id="1729899"/>
    <lineage>
        <taxon>Bacteria</taxon>
        <taxon>Pseudomonadati</taxon>
        <taxon>Pseudomonadota</taxon>
        <taxon>Acidithiobacillia</taxon>
        <taxon>Acidithiobacillales</taxon>
        <taxon>Thermithiobacillaceae</taxon>
        <taxon>Thermithiobacillus</taxon>
    </lineage>
</organism>
<evidence type="ECO:0000313" key="1">
    <source>
        <dbReference type="EMBL" id="MEK8088211.1"/>
    </source>
</evidence>
<keyword evidence="2" id="KW-1185">Reference proteome</keyword>
<protein>
    <recommendedName>
        <fullName evidence="3">Dicarboxylate transport domain-containing protein</fullName>
    </recommendedName>
</protein>
<evidence type="ECO:0000313" key="2">
    <source>
        <dbReference type="Proteomes" id="UP001446205"/>
    </source>
</evidence>
<dbReference type="RefSeq" id="WP_341369277.1">
    <property type="nucleotide sequence ID" value="NZ_JBBPCO010000001.1"/>
</dbReference>
<proteinExistence type="predicted"/>
<gene>
    <name evidence="1" type="ORF">WOB96_00385</name>
</gene>
<sequence length="770" mass="84740">MRPRRSLSLHRGLSRLKPPFHFGRALGGLVLLAGLSAPSAAINVLSLDLERLDGPGWTARNIHGRLLPAGKALSLQLSIRELKLPAPLGSLRDVKLNCPQAQYRPDYQCAGGNFTALSERLGPLAGQFSGNYASAEQRGSGSITLKLAGGNQLDLKLALNGPDIQVQGQGLISDLRPWRDQLPAMLVNVPATQPLTVNFKGGYQLSDKKGNLVATASSRAGDRLHLRAQGQATQWRWAGEAILPKLATWQPLIKAWPKGWTADGALQFAFAGEQTRDALHMKVDASLKNARFSDPSGLKAAENLQFSASSQISRATGGPWRQTMLLQWEKGELLFDPWYGQAGVEPVQLRYAGAWRPGGALVLEQGGLDWPSIGSLQFQARLRPQALRQSDIHVSGENINITTAYEQILQPFLKSQTLLGNLESRGKLSFSTEIQQGRAQALMLRLAGLDLRDQANRFMAEDLNAQLDWRRDGQPRPLHLGWRQLGFYRLQLGPTALDATMRDDQLALDRPAVIPFLDGQIRIDTLRANHLLSDPQWRLSTVLSPVSMTALTKKLGWPVFGGQFSAEIPDLRYQAGELQLGGALWVAAFDGQIRVRDLHVSEPFGALPVLTAKLDFQRLNLEKFTQAFDFGRITGALSGQVQDLRLENWEPASFQAAFRNVPTPGIRQRISQRAVENLTRLGGGGAAAALQRSFLRLFKEFGYADLGLQVRLQGERALLDGVAPARQGFYILRGKGLPRVDIIGYNREVDWQDFVTRVQEAVQRGGAKVQ</sequence>
<comment type="caution">
    <text evidence="1">The sequence shown here is derived from an EMBL/GenBank/DDBJ whole genome shotgun (WGS) entry which is preliminary data.</text>
</comment>
<evidence type="ECO:0008006" key="3">
    <source>
        <dbReference type="Google" id="ProtNLM"/>
    </source>
</evidence>
<dbReference type="Proteomes" id="UP001446205">
    <property type="component" value="Unassembled WGS sequence"/>
</dbReference>
<dbReference type="EMBL" id="JBBPCO010000001">
    <property type="protein sequence ID" value="MEK8088211.1"/>
    <property type="molecule type" value="Genomic_DNA"/>
</dbReference>
<name>A0ABU9D4J8_9PROT</name>
<reference evidence="1 2" key="1">
    <citation type="submission" date="2024-04" db="EMBL/GenBank/DDBJ databases">
        <authorList>
            <person name="Abashina T."/>
            <person name="Shaikin A."/>
        </authorList>
    </citation>
    <scope>NUCLEOTIDE SEQUENCE [LARGE SCALE GENOMIC DNA]</scope>
    <source>
        <strain evidence="1 2">AAFK</strain>
    </source>
</reference>